<name>A0ABV0Q0J0_9TELE</name>
<sequence length="317" mass="34833">MFPCFGTIFSGVRTSGSTSRHINGVSFCISNGLGADSSSSRCSSGIPALIFLLLLQLHLSPCVSVDYFADFLFVSPLGVQSSGRWMFRNNLICCLVLLQSLRRSGRSLQIYFSAVFQVKLSSSSSDYLSRTLQLKPKRIMVLDVKMAPSLIFSQTHIREQLSSSSCGRLIRSDSSCSGVGLLMENVQTQPTGLLRFSYERFFMALSENSTTLWRIRSDVSAGGASPLQRDVMRDSRCCDCDREMLEPEPETPSGPLRVLCVFGLQPRCVQLPAEVSVFRLFAVCSIGTGGFLPCFLSLNITCSVMQPSAFWPGNATR</sequence>
<gene>
    <name evidence="1" type="ORF">GOODEAATRI_021565</name>
</gene>
<evidence type="ECO:0000313" key="2">
    <source>
        <dbReference type="Proteomes" id="UP001476798"/>
    </source>
</evidence>
<comment type="caution">
    <text evidence="1">The sequence shown here is derived from an EMBL/GenBank/DDBJ whole genome shotgun (WGS) entry which is preliminary data.</text>
</comment>
<accession>A0ABV0Q0J0</accession>
<evidence type="ECO:0000313" key="1">
    <source>
        <dbReference type="EMBL" id="MEQ2189081.1"/>
    </source>
</evidence>
<keyword evidence="2" id="KW-1185">Reference proteome</keyword>
<organism evidence="1 2">
    <name type="scientific">Goodea atripinnis</name>
    <dbReference type="NCBI Taxonomy" id="208336"/>
    <lineage>
        <taxon>Eukaryota</taxon>
        <taxon>Metazoa</taxon>
        <taxon>Chordata</taxon>
        <taxon>Craniata</taxon>
        <taxon>Vertebrata</taxon>
        <taxon>Euteleostomi</taxon>
        <taxon>Actinopterygii</taxon>
        <taxon>Neopterygii</taxon>
        <taxon>Teleostei</taxon>
        <taxon>Neoteleostei</taxon>
        <taxon>Acanthomorphata</taxon>
        <taxon>Ovalentaria</taxon>
        <taxon>Atherinomorphae</taxon>
        <taxon>Cyprinodontiformes</taxon>
        <taxon>Goodeidae</taxon>
        <taxon>Goodea</taxon>
    </lineage>
</organism>
<dbReference type="Proteomes" id="UP001476798">
    <property type="component" value="Unassembled WGS sequence"/>
</dbReference>
<proteinExistence type="predicted"/>
<dbReference type="EMBL" id="JAHRIO010092075">
    <property type="protein sequence ID" value="MEQ2189081.1"/>
    <property type="molecule type" value="Genomic_DNA"/>
</dbReference>
<protein>
    <submittedName>
        <fullName evidence="1">Uncharacterized protein</fullName>
    </submittedName>
</protein>
<reference evidence="1 2" key="1">
    <citation type="submission" date="2021-06" db="EMBL/GenBank/DDBJ databases">
        <authorList>
            <person name="Palmer J.M."/>
        </authorList>
    </citation>
    <scope>NUCLEOTIDE SEQUENCE [LARGE SCALE GENOMIC DNA]</scope>
    <source>
        <strain evidence="1 2">GA_2019</strain>
        <tissue evidence="1">Muscle</tissue>
    </source>
</reference>